<name>A0ABM1VBS7_SOLPN</name>
<protein>
    <submittedName>
        <fullName evidence="2">Uncharacterized protein LOC114077483</fullName>
    </submittedName>
</protein>
<keyword evidence="1" id="KW-1185">Reference proteome</keyword>
<evidence type="ECO:0000313" key="2">
    <source>
        <dbReference type="RefSeq" id="XP_027773195.1"/>
    </source>
</evidence>
<dbReference type="GeneID" id="114077483"/>
<organism evidence="1 2">
    <name type="scientific">Solanum pennellii</name>
    <name type="common">Tomato</name>
    <name type="synonym">Lycopersicon pennellii</name>
    <dbReference type="NCBI Taxonomy" id="28526"/>
    <lineage>
        <taxon>Eukaryota</taxon>
        <taxon>Viridiplantae</taxon>
        <taxon>Streptophyta</taxon>
        <taxon>Embryophyta</taxon>
        <taxon>Tracheophyta</taxon>
        <taxon>Spermatophyta</taxon>
        <taxon>Magnoliopsida</taxon>
        <taxon>eudicotyledons</taxon>
        <taxon>Gunneridae</taxon>
        <taxon>Pentapetalae</taxon>
        <taxon>asterids</taxon>
        <taxon>lamiids</taxon>
        <taxon>Solanales</taxon>
        <taxon>Solanaceae</taxon>
        <taxon>Solanoideae</taxon>
        <taxon>Solaneae</taxon>
        <taxon>Solanum</taxon>
        <taxon>Solanum subgen. Lycopersicon</taxon>
    </lineage>
</organism>
<dbReference type="RefSeq" id="XP_027773195.1">
    <property type="nucleotide sequence ID" value="XM_027917394.1"/>
</dbReference>
<reference evidence="2" key="2">
    <citation type="submission" date="2025-08" db="UniProtKB">
        <authorList>
            <consortium name="RefSeq"/>
        </authorList>
    </citation>
    <scope>IDENTIFICATION</scope>
</reference>
<gene>
    <name evidence="2" type="primary">LOC114077483</name>
</gene>
<reference evidence="1" key="1">
    <citation type="journal article" date="2014" name="Nat. Genet.">
        <title>The genome of the stress-tolerant wild tomato species Solanum pennellii.</title>
        <authorList>
            <person name="Bolger A."/>
            <person name="Scossa F."/>
            <person name="Bolger M.E."/>
            <person name="Lanz C."/>
            <person name="Maumus F."/>
            <person name="Tohge T."/>
            <person name="Quesneville H."/>
            <person name="Alseekh S."/>
            <person name="Sorensen I."/>
            <person name="Lichtenstein G."/>
            <person name="Fich E.A."/>
            <person name="Conte M."/>
            <person name="Keller H."/>
            <person name="Schneeberger K."/>
            <person name="Schwacke R."/>
            <person name="Ofner I."/>
            <person name="Vrebalov J."/>
            <person name="Xu Y."/>
            <person name="Osorio S."/>
            <person name="Aflitos S.A."/>
            <person name="Schijlen E."/>
            <person name="Jimenez-Gomez J.M."/>
            <person name="Ryngajllo M."/>
            <person name="Kimura S."/>
            <person name="Kumar R."/>
            <person name="Koenig D."/>
            <person name="Headland L.R."/>
            <person name="Maloof J.N."/>
            <person name="Sinha N."/>
            <person name="van Ham R.C."/>
            <person name="Lankhorst R.K."/>
            <person name="Mao L."/>
            <person name="Vogel A."/>
            <person name="Arsova B."/>
            <person name="Panstruga R."/>
            <person name="Fei Z."/>
            <person name="Rose J.K."/>
            <person name="Zamir D."/>
            <person name="Carrari F."/>
            <person name="Giovannoni J.J."/>
            <person name="Weigel D."/>
            <person name="Usadel B."/>
            <person name="Fernie A.R."/>
        </authorList>
    </citation>
    <scope>NUCLEOTIDE SEQUENCE [LARGE SCALE GENOMIC DNA]</scope>
    <source>
        <strain evidence="1">cv. LA0716</strain>
    </source>
</reference>
<accession>A0ABM1VBS7</accession>
<sequence>MTYQPTNTDIVPYTASQILRNSSLSSLENVFGGSRPQHFENAPNFNSSPGLPMSIETPGVVNHLEDSNDEVENANECGEPSVKEKRRIFPKRCGTGSHYLYQHGKKKKSNEKQRTVIERFQVDAAC</sequence>
<proteinExistence type="predicted"/>
<dbReference type="Proteomes" id="UP000694930">
    <property type="component" value="Chromosome 6"/>
</dbReference>
<evidence type="ECO:0000313" key="1">
    <source>
        <dbReference type="Proteomes" id="UP000694930"/>
    </source>
</evidence>